<evidence type="ECO:0000313" key="1">
    <source>
        <dbReference type="EMBL" id="KAI3783861.1"/>
    </source>
</evidence>
<gene>
    <name evidence="1" type="ORF">L1987_42949</name>
</gene>
<keyword evidence="2" id="KW-1185">Reference proteome</keyword>
<accession>A0ACB9GKY8</accession>
<comment type="caution">
    <text evidence="1">The sequence shown here is derived from an EMBL/GenBank/DDBJ whole genome shotgun (WGS) entry which is preliminary data.</text>
</comment>
<dbReference type="EMBL" id="CM042031">
    <property type="protein sequence ID" value="KAI3783861.1"/>
    <property type="molecule type" value="Genomic_DNA"/>
</dbReference>
<organism evidence="1 2">
    <name type="scientific">Smallanthus sonchifolius</name>
    <dbReference type="NCBI Taxonomy" id="185202"/>
    <lineage>
        <taxon>Eukaryota</taxon>
        <taxon>Viridiplantae</taxon>
        <taxon>Streptophyta</taxon>
        <taxon>Embryophyta</taxon>
        <taxon>Tracheophyta</taxon>
        <taxon>Spermatophyta</taxon>
        <taxon>Magnoliopsida</taxon>
        <taxon>eudicotyledons</taxon>
        <taxon>Gunneridae</taxon>
        <taxon>Pentapetalae</taxon>
        <taxon>asterids</taxon>
        <taxon>campanulids</taxon>
        <taxon>Asterales</taxon>
        <taxon>Asteraceae</taxon>
        <taxon>Asteroideae</taxon>
        <taxon>Heliantheae alliance</taxon>
        <taxon>Millerieae</taxon>
        <taxon>Smallanthus</taxon>
    </lineage>
</organism>
<evidence type="ECO:0000313" key="2">
    <source>
        <dbReference type="Proteomes" id="UP001056120"/>
    </source>
</evidence>
<name>A0ACB9GKY8_9ASTR</name>
<protein>
    <submittedName>
        <fullName evidence="1">Uncharacterized protein</fullName>
    </submittedName>
</protein>
<reference evidence="1 2" key="2">
    <citation type="journal article" date="2022" name="Mol. Ecol. Resour.">
        <title>The genomes of chicory, endive, great burdock and yacon provide insights into Asteraceae paleo-polyploidization history and plant inulin production.</title>
        <authorList>
            <person name="Fan W."/>
            <person name="Wang S."/>
            <person name="Wang H."/>
            <person name="Wang A."/>
            <person name="Jiang F."/>
            <person name="Liu H."/>
            <person name="Zhao H."/>
            <person name="Xu D."/>
            <person name="Zhang Y."/>
        </authorList>
    </citation>
    <scope>NUCLEOTIDE SEQUENCE [LARGE SCALE GENOMIC DNA]</scope>
    <source>
        <strain evidence="2">cv. Yunnan</strain>
        <tissue evidence="1">Leaves</tissue>
    </source>
</reference>
<dbReference type="Proteomes" id="UP001056120">
    <property type="component" value="Linkage Group LG14"/>
</dbReference>
<proteinExistence type="predicted"/>
<sequence length="106" mass="12879">MLDNDPDEEKQDEPYRILDTPKVPEVKEWIMRDTYDRNLERDDDRSSMAINYHKEKETENTILMASVTQGHQKARGVRVIPIRHRYKWRELVLRQKFPQISLHIYL</sequence>
<reference evidence="2" key="1">
    <citation type="journal article" date="2022" name="Mol. Ecol. Resour.">
        <title>The genomes of chicory, endive, great burdock and yacon provide insights into Asteraceae palaeo-polyploidization history and plant inulin production.</title>
        <authorList>
            <person name="Fan W."/>
            <person name="Wang S."/>
            <person name="Wang H."/>
            <person name="Wang A."/>
            <person name="Jiang F."/>
            <person name="Liu H."/>
            <person name="Zhao H."/>
            <person name="Xu D."/>
            <person name="Zhang Y."/>
        </authorList>
    </citation>
    <scope>NUCLEOTIDE SEQUENCE [LARGE SCALE GENOMIC DNA]</scope>
    <source>
        <strain evidence="2">cv. Yunnan</strain>
    </source>
</reference>